<evidence type="ECO:0000256" key="1">
    <source>
        <dbReference type="SAM" id="MobiDB-lite"/>
    </source>
</evidence>
<accession>A0A9D4PUB5</accession>
<comment type="caution">
    <text evidence="2">The sequence shown here is derived from an EMBL/GenBank/DDBJ whole genome shotgun (WGS) entry which is preliminary data.</text>
</comment>
<dbReference type="EMBL" id="JABSTV010001250">
    <property type="protein sequence ID" value="KAH7955782.1"/>
    <property type="molecule type" value="Genomic_DNA"/>
</dbReference>
<dbReference type="AlphaFoldDB" id="A0A9D4PUB5"/>
<sequence length="400" mass="42437">MSTRVRAVRLVSTTDEMEQAPVPPAQETELVEVEVLPAEPCTSHQPSSSPPRFPSRFCFAKSDASQCSVATNIYCQVPDNRQVAATRSGRQVPGTRLEWKLQPDGRLEVRVGPALTEEEEAKRAKASKQASTSGQKASSDQQDATKKADVVEAKASSSQQDVTKKSDVVVVKASSGQQDATKKADVVEVKASSGQQDATKKAHVVEAKVSSGQEDASKKADVEKKKDGTPAPATTEAGASTSAKSSGGCGSKAELMKPEKKWSFRLGPRTPVSFEVTLGVKNTPSTRQPSAISVRLVDVPPTGPVGSVLVPRRPSLPAYVVRRRSSLPDYVAEQDEPPPLQPCVECVEELARRLAESGGPCRINVVTRSASFSAAENVASVFIDVSGSLSGSEVSQPEDD</sequence>
<feature type="compositionally biased region" description="Low complexity" evidence="1">
    <location>
        <begin position="229"/>
        <end position="246"/>
    </location>
</feature>
<feature type="compositionally biased region" description="Basic and acidic residues" evidence="1">
    <location>
        <begin position="215"/>
        <end position="228"/>
    </location>
</feature>
<proteinExistence type="predicted"/>
<organism evidence="2 3">
    <name type="scientific">Rhipicephalus sanguineus</name>
    <name type="common">Brown dog tick</name>
    <name type="synonym">Ixodes sanguineus</name>
    <dbReference type="NCBI Taxonomy" id="34632"/>
    <lineage>
        <taxon>Eukaryota</taxon>
        <taxon>Metazoa</taxon>
        <taxon>Ecdysozoa</taxon>
        <taxon>Arthropoda</taxon>
        <taxon>Chelicerata</taxon>
        <taxon>Arachnida</taxon>
        <taxon>Acari</taxon>
        <taxon>Parasitiformes</taxon>
        <taxon>Ixodida</taxon>
        <taxon>Ixodoidea</taxon>
        <taxon>Ixodidae</taxon>
        <taxon>Rhipicephalinae</taxon>
        <taxon>Rhipicephalus</taxon>
        <taxon>Rhipicephalus</taxon>
    </lineage>
</organism>
<gene>
    <name evidence="2" type="ORF">HPB52_003854</name>
</gene>
<reference evidence="2" key="1">
    <citation type="journal article" date="2020" name="Cell">
        <title>Large-Scale Comparative Analyses of Tick Genomes Elucidate Their Genetic Diversity and Vector Capacities.</title>
        <authorList>
            <consortium name="Tick Genome and Microbiome Consortium (TIGMIC)"/>
            <person name="Jia N."/>
            <person name="Wang J."/>
            <person name="Shi W."/>
            <person name="Du L."/>
            <person name="Sun Y."/>
            <person name="Zhan W."/>
            <person name="Jiang J.F."/>
            <person name="Wang Q."/>
            <person name="Zhang B."/>
            <person name="Ji P."/>
            <person name="Bell-Sakyi L."/>
            <person name="Cui X.M."/>
            <person name="Yuan T.T."/>
            <person name="Jiang B.G."/>
            <person name="Yang W.F."/>
            <person name="Lam T.T."/>
            <person name="Chang Q.C."/>
            <person name="Ding S.J."/>
            <person name="Wang X.J."/>
            <person name="Zhu J.G."/>
            <person name="Ruan X.D."/>
            <person name="Zhao L."/>
            <person name="Wei J.T."/>
            <person name="Ye R.Z."/>
            <person name="Que T.C."/>
            <person name="Du C.H."/>
            <person name="Zhou Y.H."/>
            <person name="Cheng J.X."/>
            <person name="Dai P.F."/>
            <person name="Guo W.B."/>
            <person name="Han X.H."/>
            <person name="Huang E.J."/>
            <person name="Li L.F."/>
            <person name="Wei W."/>
            <person name="Gao Y.C."/>
            <person name="Liu J.Z."/>
            <person name="Shao H.Z."/>
            <person name="Wang X."/>
            <person name="Wang C.C."/>
            <person name="Yang T.C."/>
            <person name="Huo Q.B."/>
            <person name="Li W."/>
            <person name="Chen H.Y."/>
            <person name="Chen S.E."/>
            <person name="Zhou L.G."/>
            <person name="Ni X.B."/>
            <person name="Tian J.H."/>
            <person name="Sheng Y."/>
            <person name="Liu T."/>
            <person name="Pan Y.S."/>
            <person name="Xia L.Y."/>
            <person name="Li J."/>
            <person name="Zhao F."/>
            <person name="Cao W.C."/>
        </authorList>
    </citation>
    <scope>NUCLEOTIDE SEQUENCE</scope>
    <source>
        <strain evidence="2">Rsan-2018</strain>
    </source>
</reference>
<feature type="region of interest" description="Disordered" evidence="1">
    <location>
        <begin position="111"/>
        <end position="264"/>
    </location>
</feature>
<protein>
    <submittedName>
        <fullName evidence="2">Uncharacterized protein</fullName>
    </submittedName>
</protein>
<evidence type="ECO:0000313" key="2">
    <source>
        <dbReference type="EMBL" id="KAH7955782.1"/>
    </source>
</evidence>
<evidence type="ECO:0000313" key="3">
    <source>
        <dbReference type="Proteomes" id="UP000821837"/>
    </source>
</evidence>
<dbReference type="Proteomes" id="UP000821837">
    <property type="component" value="Unassembled WGS sequence"/>
</dbReference>
<feature type="compositionally biased region" description="Basic and acidic residues" evidence="1">
    <location>
        <begin position="143"/>
        <end position="152"/>
    </location>
</feature>
<name>A0A9D4PUB5_RHISA</name>
<reference evidence="2" key="2">
    <citation type="submission" date="2021-09" db="EMBL/GenBank/DDBJ databases">
        <authorList>
            <person name="Jia N."/>
            <person name="Wang J."/>
            <person name="Shi W."/>
            <person name="Du L."/>
            <person name="Sun Y."/>
            <person name="Zhan W."/>
            <person name="Jiang J."/>
            <person name="Wang Q."/>
            <person name="Zhang B."/>
            <person name="Ji P."/>
            <person name="Sakyi L.B."/>
            <person name="Cui X."/>
            <person name="Yuan T."/>
            <person name="Jiang B."/>
            <person name="Yang W."/>
            <person name="Lam T.T.-Y."/>
            <person name="Chang Q."/>
            <person name="Ding S."/>
            <person name="Wang X."/>
            <person name="Zhu J."/>
            <person name="Ruan X."/>
            <person name="Zhao L."/>
            <person name="Wei J."/>
            <person name="Que T."/>
            <person name="Du C."/>
            <person name="Cheng J."/>
            <person name="Dai P."/>
            <person name="Han X."/>
            <person name="Huang E."/>
            <person name="Gao Y."/>
            <person name="Liu J."/>
            <person name="Shao H."/>
            <person name="Ye R."/>
            <person name="Li L."/>
            <person name="Wei W."/>
            <person name="Wang X."/>
            <person name="Wang C."/>
            <person name="Huo Q."/>
            <person name="Li W."/>
            <person name="Guo W."/>
            <person name="Chen H."/>
            <person name="Chen S."/>
            <person name="Zhou L."/>
            <person name="Zhou L."/>
            <person name="Ni X."/>
            <person name="Tian J."/>
            <person name="Zhou Y."/>
            <person name="Sheng Y."/>
            <person name="Liu T."/>
            <person name="Pan Y."/>
            <person name="Xia L."/>
            <person name="Li J."/>
            <person name="Zhao F."/>
            <person name="Cao W."/>
        </authorList>
    </citation>
    <scope>NUCLEOTIDE SEQUENCE</scope>
    <source>
        <strain evidence="2">Rsan-2018</strain>
        <tissue evidence="2">Larvae</tissue>
    </source>
</reference>
<keyword evidence="3" id="KW-1185">Reference proteome</keyword>